<dbReference type="GeneTree" id="ENSGT01150000286915"/>
<proteinExistence type="predicted"/>
<reference evidence="3" key="2">
    <citation type="submission" date="2025-08" db="UniProtKB">
        <authorList>
            <consortium name="Ensembl"/>
        </authorList>
    </citation>
    <scope>IDENTIFICATION</scope>
</reference>
<dbReference type="AlphaFoldDB" id="A0A671U1U5"/>
<dbReference type="InterPro" id="IPR001611">
    <property type="entry name" value="Leu-rich_rpt"/>
</dbReference>
<reference evidence="3" key="1">
    <citation type="submission" date="2021-04" db="EMBL/GenBank/DDBJ databases">
        <authorList>
            <consortium name="Wellcome Sanger Institute Data Sharing"/>
        </authorList>
    </citation>
    <scope>NUCLEOTIDE SEQUENCE [LARGE SCALE GENOMIC DNA]</scope>
</reference>
<keyword evidence="1" id="KW-0433">Leucine-rich repeat</keyword>
<accession>A0A671U1U5</accession>
<evidence type="ECO:0000313" key="3">
    <source>
        <dbReference type="Ensembl" id="ENSSAUP00010006832.1"/>
    </source>
</evidence>
<dbReference type="PROSITE" id="PS51450">
    <property type="entry name" value="LRR"/>
    <property type="match status" value="1"/>
</dbReference>
<keyword evidence="4" id="KW-1185">Reference proteome</keyword>
<reference evidence="3" key="3">
    <citation type="submission" date="2025-09" db="UniProtKB">
        <authorList>
            <consortium name="Ensembl"/>
        </authorList>
    </citation>
    <scope>IDENTIFICATION</scope>
</reference>
<evidence type="ECO:0000256" key="2">
    <source>
        <dbReference type="ARBA" id="ARBA00022737"/>
    </source>
</evidence>
<dbReference type="InParanoid" id="A0A671U1U5"/>
<keyword evidence="2" id="KW-0677">Repeat</keyword>
<evidence type="ECO:0000313" key="4">
    <source>
        <dbReference type="Proteomes" id="UP000472265"/>
    </source>
</evidence>
<dbReference type="Proteomes" id="UP000472265">
    <property type="component" value="Chromosome 23"/>
</dbReference>
<dbReference type="InterPro" id="IPR051261">
    <property type="entry name" value="NLR"/>
</dbReference>
<dbReference type="PANTHER" id="PTHR24106">
    <property type="entry name" value="NACHT, LRR AND CARD DOMAINS-CONTAINING"/>
    <property type="match status" value="1"/>
</dbReference>
<dbReference type="Gene3D" id="3.80.10.10">
    <property type="entry name" value="Ribonuclease Inhibitor"/>
    <property type="match status" value="1"/>
</dbReference>
<dbReference type="OMA" id="TEACCHK"/>
<dbReference type="InterPro" id="IPR032675">
    <property type="entry name" value="LRR_dom_sf"/>
</dbReference>
<dbReference type="SUPFAM" id="SSF52047">
    <property type="entry name" value="RNI-like"/>
    <property type="match status" value="1"/>
</dbReference>
<dbReference type="Ensembl" id="ENSSAUT00010007345.1">
    <property type="protein sequence ID" value="ENSSAUP00010006832.1"/>
    <property type="gene ID" value="ENSSAUG00010003436.1"/>
</dbReference>
<evidence type="ECO:0000256" key="1">
    <source>
        <dbReference type="ARBA" id="ARBA00022614"/>
    </source>
</evidence>
<name>A0A671U1U5_SPAAU</name>
<dbReference type="SMART" id="SM00368">
    <property type="entry name" value="LRR_RI"/>
    <property type="match status" value="3"/>
</dbReference>
<dbReference type="Pfam" id="PF13516">
    <property type="entry name" value="LRR_6"/>
    <property type="match status" value="2"/>
</dbReference>
<sequence>MATDCFLFPNFLRQKYSQLTEACCHKVGQYYGLRELDLSRNNLQDSGLALLSSGLESPHCRLESLGRLSGGQVTEEGCASLASALSSNPSHLRELDLSYNHPGDSGVKLLSVRLQDPQCRLNTLRYKCSKKQVSFAFNFTLY</sequence>
<protein>
    <submittedName>
        <fullName evidence="3">Uncharacterized protein</fullName>
    </submittedName>
</protein>
<organism evidence="3 4">
    <name type="scientific">Sparus aurata</name>
    <name type="common">Gilthead sea bream</name>
    <dbReference type="NCBI Taxonomy" id="8175"/>
    <lineage>
        <taxon>Eukaryota</taxon>
        <taxon>Metazoa</taxon>
        <taxon>Chordata</taxon>
        <taxon>Craniata</taxon>
        <taxon>Vertebrata</taxon>
        <taxon>Euteleostomi</taxon>
        <taxon>Actinopterygii</taxon>
        <taxon>Neopterygii</taxon>
        <taxon>Teleostei</taxon>
        <taxon>Neoteleostei</taxon>
        <taxon>Acanthomorphata</taxon>
        <taxon>Eupercaria</taxon>
        <taxon>Spariformes</taxon>
        <taxon>Sparidae</taxon>
        <taxon>Sparus</taxon>
    </lineage>
</organism>